<comment type="caution">
    <text evidence="8">The sequence shown here is derived from an EMBL/GenBank/DDBJ whole genome shotgun (WGS) entry which is preliminary data.</text>
</comment>
<dbReference type="Proteomes" id="UP000050301">
    <property type="component" value="Unassembled WGS sequence"/>
</dbReference>
<dbReference type="FunCoup" id="A0A0N8VL97">
    <property type="interactions" value="88"/>
</dbReference>
<dbReference type="GO" id="GO:0000287">
    <property type="term" value="F:magnesium ion binding"/>
    <property type="evidence" value="ECO:0007669"/>
    <property type="project" value="UniProtKB-UniRule"/>
</dbReference>
<dbReference type="InterPro" id="IPR008162">
    <property type="entry name" value="Pyrophosphatase"/>
</dbReference>
<dbReference type="GeneID" id="84221580"/>
<evidence type="ECO:0000256" key="7">
    <source>
        <dbReference type="HAMAP-Rule" id="MF_00209"/>
    </source>
</evidence>
<dbReference type="InterPro" id="IPR036649">
    <property type="entry name" value="Pyrophosphatase_sf"/>
</dbReference>
<evidence type="ECO:0000256" key="5">
    <source>
        <dbReference type="ARBA" id="ARBA00022842"/>
    </source>
</evidence>
<dbReference type="Gene3D" id="3.90.80.10">
    <property type="entry name" value="Inorganic pyrophosphatase"/>
    <property type="match status" value="1"/>
</dbReference>
<dbReference type="GO" id="GO:0006796">
    <property type="term" value="P:phosphate-containing compound metabolic process"/>
    <property type="evidence" value="ECO:0007669"/>
    <property type="project" value="InterPro"/>
</dbReference>
<comment type="cofactor">
    <cofactor evidence="1 7">
        <name>Mg(2+)</name>
        <dbReference type="ChEBI" id="CHEBI:18420"/>
    </cofactor>
</comment>
<reference evidence="8 9" key="1">
    <citation type="submission" date="2015-09" db="EMBL/GenBank/DDBJ databases">
        <title>Heavy metals and arsenic resistance mechanisms in polyextremophilic archaea of the family Ferroplasmaceae.</title>
        <authorList>
            <person name="Bulaev A.G."/>
            <person name="Kanygina A.V."/>
        </authorList>
    </citation>
    <scope>NUCLEOTIDE SEQUENCE [LARGE SCALE GENOMIC DNA]</scope>
    <source>
        <strain evidence="8 9">BH2</strain>
    </source>
</reference>
<keyword evidence="2 7" id="KW-0963">Cytoplasm</keyword>
<dbReference type="CDD" id="cd00412">
    <property type="entry name" value="pyrophosphatase"/>
    <property type="match status" value="1"/>
</dbReference>
<dbReference type="GO" id="GO:0005737">
    <property type="term" value="C:cytoplasm"/>
    <property type="evidence" value="ECO:0007669"/>
    <property type="project" value="UniProtKB-SubCell"/>
</dbReference>
<feature type="binding site" evidence="7">
    <location>
        <position position="34"/>
    </location>
    <ligand>
        <name>substrate</name>
    </ligand>
</feature>
<feature type="binding site" evidence="7">
    <location>
        <position position="75"/>
    </location>
    <ligand>
        <name>Mg(2+)</name>
        <dbReference type="ChEBI" id="CHEBI:18420"/>
        <label>1</label>
    </ligand>
</feature>
<feature type="binding site" evidence="7">
    <location>
        <position position="75"/>
    </location>
    <ligand>
        <name>Mg(2+)</name>
        <dbReference type="ChEBI" id="CHEBI:18420"/>
        <label>2</label>
    </ligand>
</feature>
<organism evidence="8 9">
    <name type="scientific">Acidiplasma cupricumulans</name>
    <dbReference type="NCBI Taxonomy" id="312540"/>
    <lineage>
        <taxon>Archaea</taxon>
        <taxon>Methanobacteriati</taxon>
        <taxon>Thermoplasmatota</taxon>
        <taxon>Thermoplasmata</taxon>
        <taxon>Thermoplasmatales</taxon>
        <taxon>Ferroplasmaceae</taxon>
        <taxon>Acidiplasma</taxon>
    </lineage>
</organism>
<evidence type="ECO:0000313" key="9">
    <source>
        <dbReference type="Proteomes" id="UP000050301"/>
    </source>
</evidence>
<evidence type="ECO:0000256" key="6">
    <source>
        <dbReference type="ARBA" id="ARBA00047820"/>
    </source>
</evidence>
<name>A0A0N8VL97_9ARCH</name>
<dbReference type="InParanoid" id="A0A0N8VL97"/>
<dbReference type="FunFam" id="3.90.80.10:FF:000003">
    <property type="entry name" value="Inorganic pyrophosphatase"/>
    <property type="match status" value="1"/>
</dbReference>
<dbReference type="AlphaFoldDB" id="A0A0N8VL97"/>
<evidence type="ECO:0000256" key="4">
    <source>
        <dbReference type="ARBA" id="ARBA00022801"/>
    </source>
</evidence>
<comment type="similarity">
    <text evidence="7">Belongs to the PPase family.</text>
</comment>
<sequence length="179" mass="20533">MEKNGSYWHQVPAGPNPPDEVYVVVEIPKGTRNKYEMGKEFPGIKLDRILYSSYVYPMEYGAIPQTYYTDKDPIDALVFMSQPTFPGVILRAKPIGVLKMVDSGDIDNKMVCVCLDDPVYKDLKSYTEIPEHILKETENFFATYKALQNKKTEVNGWEGPEFAKKEIKDAIEAYKKLFE</sequence>
<dbReference type="SUPFAM" id="SSF50324">
    <property type="entry name" value="Inorganic pyrophosphatase"/>
    <property type="match status" value="1"/>
</dbReference>
<gene>
    <name evidence="7" type="primary">ppa</name>
    <name evidence="8" type="ORF">AOG55_05400</name>
</gene>
<dbReference type="PANTHER" id="PTHR10286">
    <property type="entry name" value="INORGANIC PYROPHOSPHATASE"/>
    <property type="match status" value="1"/>
</dbReference>
<dbReference type="RefSeq" id="WP_048100964.1">
    <property type="nucleotide sequence ID" value="NZ_LKBH01000081.1"/>
</dbReference>
<evidence type="ECO:0000256" key="3">
    <source>
        <dbReference type="ARBA" id="ARBA00022723"/>
    </source>
</evidence>
<feature type="binding site" evidence="7">
    <location>
        <position position="48"/>
    </location>
    <ligand>
        <name>substrate</name>
    </ligand>
</feature>
<dbReference type="EC" id="3.6.1.1" evidence="7"/>
<dbReference type="GO" id="GO:0004427">
    <property type="term" value="F:inorganic diphosphate phosphatase activity"/>
    <property type="evidence" value="ECO:0007669"/>
    <property type="project" value="UniProtKB-UniRule"/>
</dbReference>
<dbReference type="Pfam" id="PF00719">
    <property type="entry name" value="Pyrophosphatase"/>
    <property type="match status" value="1"/>
</dbReference>
<keyword evidence="4 7" id="KW-0378">Hydrolase</keyword>
<protein>
    <recommendedName>
        <fullName evidence="7">Inorganic pyrophosphatase</fullName>
        <ecNumber evidence="7">3.6.1.1</ecNumber>
    </recommendedName>
    <alternativeName>
        <fullName evidence="7">Pyrophosphate phospho-hydrolase</fullName>
        <shortName evidence="7">PPase</shortName>
    </alternativeName>
</protein>
<comment type="subunit">
    <text evidence="7">Homohexamer.</text>
</comment>
<comment type="function">
    <text evidence="7">Catalyzes the hydrolysis of inorganic pyrophosphate (PPi) forming two phosphate ions.</text>
</comment>
<feature type="binding site" evidence="7">
    <location>
        <position position="144"/>
    </location>
    <ligand>
        <name>substrate</name>
    </ligand>
</feature>
<keyword evidence="3 7" id="KW-0479">Metal-binding</keyword>
<dbReference type="EMBL" id="LKBH01000081">
    <property type="protein sequence ID" value="KQB35916.1"/>
    <property type="molecule type" value="Genomic_DNA"/>
</dbReference>
<evidence type="ECO:0000256" key="2">
    <source>
        <dbReference type="ARBA" id="ARBA00022490"/>
    </source>
</evidence>
<proteinExistence type="inferred from homology"/>
<feature type="binding site" evidence="7">
    <location>
        <position position="70"/>
    </location>
    <ligand>
        <name>Mg(2+)</name>
        <dbReference type="ChEBI" id="CHEBI:18420"/>
        <label>1</label>
    </ligand>
</feature>
<comment type="subcellular location">
    <subcellularLocation>
        <location evidence="7">Cytoplasm</location>
    </subcellularLocation>
</comment>
<feature type="binding site" evidence="7">
    <location>
        <position position="60"/>
    </location>
    <ligand>
        <name>substrate</name>
    </ligand>
</feature>
<keyword evidence="5 7" id="KW-0460">Magnesium</keyword>
<accession>A0A0N8VL97</accession>
<keyword evidence="9" id="KW-1185">Reference proteome</keyword>
<evidence type="ECO:0000256" key="1">
    <source>
        <dbReference type="ARBA" id="ARBA00001946"/>
    </source>
</evidence>
<feature type="binding site" evidence="7">
    <location>
        <position position="107"/>
    </location>
    <ligand>
        <name>Mg(2+)</name>
        <dbReference type="ChEBI" id="CHEBI:18420"/>
        <label>1</label>
    </ligand>
</feature>
<comment type="catalytic activity">
    <reaction evidence="6 7">
        <text>diphosphate + H2O = 2 phosphate + H(+)</text>
        <dbReference type="Rhea" id="RHEA:24576"/>
        <dbReference type="ChEBI" id="CHEBI:15377"/>
        <dbReference type="ChEBI" id="CHEBI:15378"/>
        <dbReference type="ChEBI" id="CHEBI:33019"/>
        <dbReference type="ChEBI" id="CHEBI:43474"/>
        <dbReference type="EC" id="3.6.1.1"/>
    </reaction>
</comment>
<evidence type="ECO:0000313" key="8">
    <source>
        <dbReference type="EMBL" id="KQB35916.1"/>
    </source>
</evidence>
<dbReference type="HAMAP" id="MF_00209">
    <property type="entry name" value="Inorganic_PPase"/>
    <property type="match status" value="1"/>
</dbReference>